<evidence type="ECO:0000313" key="2">
    <source>
        <dbReference type="EMBL" id="KAK2962030.1"/>
    </source>
</evidence>
<name>A0ABQ9YEC4_9EUKA</name>
<keyword evidence="3" id="KW-1185">Reference proteome</keyword>
<comment type="caution">
    <text evidence="2">The sequence shown here is derived from an EMBL/GenBank/DDBJ whole genome shotgun (WGS) entry which is preliminary data.</text>
</comment>
<protein>
    <submittedName>
        <fullName evidence="2">Uncharacterized protein</fullName>
    </submittedName>
</protein>
<sequence>MPPKHKLRKARIRNPPKLRKNSASSSTSDIHIVTSTIQDSIENDNDSSLDPRSIPSTTDVVTITANDRHFIRVSKRILQYELKRKRLNIEELMEQAHLEGDAISLPTPPTSDWRLVLQDSITTDDRKQGCISLFEQVNSGLNLTPTEVFHAVRFLEYATVHIEYREYPHNKLLETIFPEEANCQTRLTSALIKLVCHPSDKLRRVALTFFAASFRNSSDEFLIAVATAGLLPQLFEHLKPHDIPLNRTTIDFHRHFTSILDNFFRRSSWHRLACLTDSPSGISLLSNLRIYVERVLYLHDDGTNPELKGFFDELRKNMTEALLSSLDLATTRETLHQLVFNDERSIDKHRWAETFARILHRMGEGRQCSDLGVHALLLFMFRCPKTITPVFQSDGTFSLKVNGELKFSLELPSKTLGNLVITRPHNASVILDRFSFITSVLADEALVRHLKDGWYSTLFHAITLSKFPFTNEFRSHHTQLFNEMNRCLFKIRKKDESKERIRSLSQLDELYLSLLRITKEYVVHVSLHPFALDTGSKNNIILDFFTDFFEPSFENSVTKPFRVELRKDMDETALSSSSPPFILTSDLVCHLTDEEIMNVVDRIVALLESDSPISDDTILRICTFTKMKLKSVYLPELFRKAGRSTEQYFHAFNSLISLPLDHFTLCPINSLLTSRPHSLQPTLDEWDDVDLATVGVVMPFFDGSQHFSRHVAWELNQLLLKYVISVITQMSHCATRLTITQLERLIAPSTNILIEHHLVFRCSKSEEIEKRENLFLKISRLCEQHMIAQCLSRIGFFSRLVNGFLTTSTFLKAERIVYIFLHKTRSFGHERSERRKQRRTVPNFLEEGWQDVLDFIFVTKTALHGLDDESSKIKGMMHFHGANLGGYSNWDYSLRYYPFIRIHGRRYTCLT</sequence>
<feature type="region of interest" description="Disordered" evidence="1">
    <location>
        <begin position="1"/>
        <end position="29"/>
    </location>
</feature>
<feature type="compositionally biased region" description="Basic residues" evidence="1">
    <location>
        <begin position="1"/>
        <end position="20"/>
    </location>
</feature>
<gene>
    <name evidence="2" type="ORF">BLNAU_3086</name>
</gene>
<accession>A0ABQ9YEC4</accession>
<organism evidence="2 3">
    <name type="scientific">Blattamonas nauphoetae</name>
    <dbReference type="NCBI Taxonomy" id="2049346"/>
    <lineage>
        <taxon>Eukaryota</taxon>
        <taxon>Metamonada</taxon>
        <taxon>Preaxostyla</taxon>
        <taxon>Oxymonadida</taxon>
        <taxon>Blattamonas</taxon>
    </lineage>
</organism>
<proteinExistence type="predicted"/>
<dbReference type="Proteomes" id="UP001281761">
    <property type="component" value="Unassembled WGS sequence"/>
</dbReference>
<evidence type="ECO:0000256" key="1">
    <source>
        <dbReference type="SAM" id="MobiDB-lite"/>
    </source>
</evidence>
<reference evidence="2 3" key="1">
    <citation type="journal article" date="2022" name="bioRxiv">
        <title>Genomics of Preaxostyla Flagellates Illuminates Evolutionary Transitions and the Path Towards Mitochondrial Loss.</title>
        <authorList>
            <person name="Novak L.V.F."/>
            <person name="Treitli S.C."/>
            <person name="Pyrih J."/>
            <person name="Halakuc P."/>
            <person name="Pipaliya S.V."/>
            <person name="Vacek V."/>
            <person name="Brzon O."/>
            <person name="Soukal P."/>
            <person name="Eme L."/>
            <person name="Dacks J.B."/>
            <person name="Karnkowska A."/>
            <person name="Elias M."/>
            <person name="Hampl V."/>
        </authorList>
    </citation>
    <scope>NUCLEOTIDE SEQUENCE [LARGE SCALE GENOMIC DNA]</scope>
    <source>
        <strain evidence="2">NAU3</strain>
        <tissue evidence="2">Gut</tissue>
    </source>
</reference>
<dbReference type="EMBL" id="JARBJD010000013">
    <property type="protein sequence ID" value="KAK2962030.1"/>
    <property type="molecule type" value="Genomic_DNA"/>
</dbReference>
<evidence type="ECO:0000313" key="3">
    <source>
        <dbReference type="Proteomes" id="UP001281761"/>
    </source>
</evidence>